<keyword evidence="1" id="KW-1185">Reference proteome</keyword>
<dbReference type="GeneID" id="118344497"/>
<gene>
    <name evidence="2" type="primary">LOC118344497</name>
</gene>
<dbReference type="KEGG" id="jre:118344497"/>
<sequence length="148" mass="16582">MALIIRKLFQCRSFPRTVLEDTAFVAANSELIIESPPLAYTSLKDLLPRRPPTRGLSMQSVHEIPISNFLVQRAAWAYLQPTPVSGTSSSCGYRCIFSRVWEELRPPVNACIRFFNRKVMTAITQALDRVFGVIHDVGGGGHDHADMH</sequence>
<dbReference type="OrthoDB" id="1700296at2759"/>
<accession>A0A6P9E1C7</accession>
<dbReference type="PANTHER" id="PTHR34569:SF2">
    <property type="entry name" value="EXPRESSED PROTEIN"/>
    <property type="match status" value="1"/>
</dbReference>
<dbReference type="InParanoid" id="A0A6P9E1C7"/>
<proteinExistence type="predicted"/>
<protein>
    <submittedName>
        <fullName evidence="2">Uncharacterized protein LOC118344497</fullName>
    </submittedName>
</protein>
<organism evidence="1 2">
    <name type="scientific">Juglans regia</name>
    <name type="common">English walnut</name>
    <dbReference type="NCBI Taxonomy" id="51240"/>
    <lineage>
        <taxon>Eukaryota</taxon>
        <taxon>Viridiplantae</taxon>
        <taxon>Streptophyta</taxon>
        <taxon>Embryophyta</taxon>
        <taxon>Tracheophyta</taxon>
        <taxon>Spermatophyta</taxon>
        <taxon>Magnoliopsida</taxon>
        <taxon>eudicotyledons</taxon>
        <taxon>Gunneridae</taxon>
        <taxon>Pentapetalae</taxon>
        <taxon>rosids</taxon>
        <taxon>fabids</taxon>
        <taxon>Fagales</taxon>
        <taxon>Juglandaceae</taxon>
        <taxon>Juglans</taxon>
    </lineage>
</organism>
<reference evidence="2" key="1">
    <citation type="submission" date="2025-08" db="UniProtKB">
        <authorList>
            <consortium name="RefSeq"/>
        </authorList>
    </citation>
    <scope>IDENTIFICATION</scope>
    <source>
        <tissue evidence="2">Leaves</tissue>
    </source>
</reference>
<evidence type="ECO:0000313" key="1">
    <source>
        <dbReference type="Proteomes" id="UP000235220"/>
    </source>
</evidence>
<name>A0A6P9E1C7_JUGRE</name>
<dbReference type="PANTHER" id="PTHR34569">
    <property type="entry name" value="EXPRESSED PROTEIN"/>
    <property type="match status" value="1"/>
</dbReference>
<dbReference type="AlphaFoldDB" id="A0A6P9E1C7"/>
<dbReference type="RefSeq" id="XP_035541141.1">
    <property type="nucleotide sequence ID" value="XM_035685248.1"/>
</dbReference>
<dbReference type="Proteomes" id="UP000235220">
    <property type="component" value="Chromosome 14"/>
</dbReference>
<evidence type="ECO:0000313" key="2">
    <source>
        <dbReference type="RefSeq" id="XP_035541141.1"/>
    </source>
</evidence>